<organism evidence="1 2">
    <name type="scientific">Halospeciosus flavus</name>
    <dbReference type="NCBI Taxonomy" id="3032283"/>
    <lineage>
        <taxon>Archaea</taxon>
        <taxon>Methanobacteriati</taxon>
        <taxon>Methanobacteriota</taxon>
        <taxon>Stenosarchaea group</taxon>
        <taxon>Halobacteria</taxon>
        <taxon>Halobacteriales</taxon>
        <taxon>Halobacteriaceae</taxon>
        <taxon>Halospeciosus</taxon>
    </lineage>
</organism>
<dbReference type="EMBL" id="JBHTAR010000011">
    <property type="protein sequence ID" value="MFC7198824.1"/>
    <property type="molecule type" value="Genomic_DNA"/>
</dbReference>
<name>A0ABD5Z0Z5_9EURY</name>
<evidence type="ECO:0000313" key="2">
    <source>
        <dbReference type="Proteomes" id="UP001596447"/>
    </source>
</evidence>
<evidence type="ECO:0000313" key="1">
    <source>
        <dbReference type="EMBL" id="MFC7198824.1"/>
    </source>
</evidence>
<protein>
    <submittedName>
        <fullName evidence="1">Uncharacterized protein</fullName>
    </submittedName>
</protein>
<comment type="caution">
    <text evidence="1">The sequence shown here is derived from an EMBL/GenBank/DDBJ whole genome shotgun (WGS) entry which is preliminary data.</text>
</comment>
<sequence>MSSTCLNCGKPLGSGTALCYTCESDGVTLDDVVDVDDDVRERVERYFLVAATKCHNCEELHDSVTLDGETYTASDFDLSTLDEWDEEMETEEAWMQENRDAIEDALTVLEGEWPEATDAVRADVL</sequence>
<proteinExistence type="predicted"/>
<dbReference type="AlphaFoldDB" id="A0ABD5Z0Z5"/>
<dbReference type="Proteomes" id="UP001596447">
    <property type="component" value="Unassembled WGS sequence"/>
</dbReference>
<gene>
    <name evidence="1" type="ORF">ACFQJ9_05210</name>
</gene>
<reference evidence="1 2" key="1">
    <citation type="journal article" date="2019" name="Int. J. Syst. Evol. Microbiol.">
        <title>The Global Catalogue of Microorganisms (GCM) 10K type strain sequencing project: providing services to taxonomists for standard genome sequencing and annotation.</title>
        <authorList>
            <consortium name="The Broad Institute Genomics Platform"/>
            <consortium name="The Broad Institute Genome Sequencing Center for Infectious Disease"/>
            <person name="Wu L."/>
            <person name="Ma J."/>
        </authorList>
    </citation>
    <scope>NUCLEOTIDE SEQUENCE [LARGE SCALE GENOMIC DNA]</scope>
    <source>
        <strain evidence="1 2">XZGYJ-43</strain>
    </source>
</reference>
<accession>A0ABD5Z0Z5</accession>
<keyword evidence="2" id="KW-1185">Reference proteome</keyword>
<dbReference type="RefSeq" id="WP_279528783.1">
    <property type="nucleotide sequence ID" value="NZ_CP122312.1"/>
</dbReference>